<accession>A0A3P3E123</accession>
<evidence type="ECO:0000256" key="2">
    <source>
        <dbReference type="SAM" id="SignalP"/>
    </source>
</evidence>
<dbReference type="PIRSF" id="PIRSF017082">
    <property type="entry name" value="YflP"/>
    <property type="match status" value="1"/>
</dbReference>
<dbReference type="CDD" id="cd13578">
    <property type="entry name" value="PBP2_Bug27"/>
    <property type="match status" value="1"/>
</dbReference>
<dbReference type="Gene3D" id="3.40.190.10">
    <property type="entry name" value="Periplasmic binding protein-like II"/>
    <property type="match status" value="1"/>
</dbReference>
<dbReference type="InterPro" id="IPR005064">
    <property type="entry name" value="BUG"/>
</dbReference>
<comment type="caution">
    <text evidence="3">The sequence shown here is derived from an EMBL/GenBank/DDBJ whole genome shotgun (WGS) entry which is preliminary data.</text>
</comment>
<dbReference type="EMBL" id="RQXU01000041">
    <property type="protein sequence ID" value="RRH80203.1"/>
    <property type="molecule type" value="Genomic_DNA"/>
</dbReference>
<feature type="chain" id="PRO_5018119137" evidence="2">
    <location>
        <begin position="23"/>
        <end position="322"/>
    </location>
</feature>
<evidence type="ECO:0000313" key="3">
    <source>
        <dbReference type="EMBL" id="RRH80203.1"/>
    </source>
</evidence>
<sequence length="322" mass="34756">MKRRDMLIASASIALTNRTAIAAPEFPRSDTLIRYVVPFAPGGLTDVMARTVAQKLAEAWKISIVVENKAGASGQIGAEQVARSASDGSNLLAITSNHAVNVALFPNAAYNLVKDLRPVALLANSPMLVVVPASSPLNDFRDLMAASKARLLTAGSSSNGSATHLTMALFNDLNQTRMTHVPYKGGAPSMLDLISGRLDVIFSNFPESIVHVKAGKLRALAICSAARHHVVPDVPTTSEAGMPELNVESWTGLMLPAKTPDGVVDRYSREISRIMRMPDVQERVKSQGFRLNFQGPEEFAQFLNTEISRWGRIIKVGNISPE</sequence>
<proteinExistence type="inferred from homology"/>
<dbReference type="Gene3D" id="3.40.190.150">
    <property type="entry name" value="Bordetella uptake gene, domain 1"/>
    <property type="match status" value="1"/>
</dbReference>
<evidence type="ECO:0000256" key="1">
    <source>
        <dbReference type="ARBA" id="ARBA00006987"/>
    </source>
</evidence>
<feature type="signal peptide" evidence="2">
    <location>
        <begin position="1"/>
        <end position="22"/>
    </location>
</feature>
<protein>
    <submittedName>
        <fullName evidence="3">Tripartite tricarboxylate transporter substrate binding protein</fullName>
    </submittedName>
</protein>
<reference evidence="3 4" key="1">
    <citation type="submission" date="2018-11" db="EMBL/GenBank/DDBJ databases">
        <title>The genome of Variovorax sp T529.</title>
        <authorList>
            <person name="Gao J."/>
        </authorList>
    </citation>
    <scope>NUCLEOTIDE SEQUENCE [LARGE SCALE GENOMIC DNA]</scope>
    <source>
        <strain evidence="3 4">T529</strain>
    </source>
</reference>
<comment type="similarity">
    <text evidence="1">Belongs to the UPF0065 (bug) family.</text>
</comment>
<keyword evidence="2" id="KW-0732">Signal</keyword>
<dbReference type="PANTHER" id="PTHR42928">
    <property type="entry name" value="TRICARBOXYLATE-BINDING PROTEIN"/>
    <property type="match status" value="1"/>
</dbReference>
<dbReference type="RefSeq" id="WP_124962106.1">
    <property type="nucleotide sequence ID" value="NZ_CBFHCE010000099.1"/>
</dbReference>
<name>A0A3P3E123_9BURK</name>
<evidence type="ECO:0000313" key="4">
    <source>
        <dbReference type="Proteomes" id="UP000271590"/>
    </source>
</evidence>
<dbReference type="Pfam" id="PF03401">
    <property type="entry name" value="TctC"/>
    <property type="match status" value="1"/>
</dbReference>
<organism evidence="3 4">
    <name type="scientific">Variovorax beijingensis</name>
    <dbReference type="NCBI Taxonomy" id="2496117"/>
    <lineage>
        <taxon>Bacteria</taxon>
        <taxon>Pseudomonadati</taxon>
        <taxon>Pseudomonadota</taxon>
        <taxon>Betaproteobacteria</taxon>
        <taxon>Burkholderiales</taxon>
        <taxon>Comamonadaceae</taxon>
        <taxon>Variovorax</taxon>
    </lineage>
</organism>
<dbReference type="InterPro" id="IPR042100">
    <property type="entry name" value="Bug_dom1"/>
</dbReference>
<gene>
    <name evidence="3" type="ORF">EH244_30940</name>
</gene>
<dbReference type="Proteomes" id="UP000271590">
    <property type="component" value="Unassembled WGS sequence"/>
</dbReference>
<dbReference type="SUPFAM" id="SSF53850">
    <property type="entry name" value="Periplasmic binding protein-like II"/>
    <property type="match status" value="1"/>
</dbReference>
<dbReference type="PANTHER" id="PTHR42928:SF5">
    <property type="entry name" value="BLR1237 PROTEIN"/>
    <property type="match status" value="1"/>
</dbReference>
<dbReference type="AlphaFoldDB" id="A0A3P3E123"/>